<evidence type="ECO:0000313" key="3">
    <source>
        <dbReference type="Proteomes" id="UP001217089"/>
    </source>
</evidence>
<dbReference type="SUPFAM" id="SSF101447">
    <property type="entry name" value="Formin homology 2 domain (FH2 domain)"/>
    <property type="match status" value="1"/>
</dbReference>
<accession>A0ABQ9E018</accession>
<dbReference type="PROSITE" id="PS51444">
    <property type="entry name" value="FH2"/>
    <property type="match status" value="1"/>
</dbReference>
<sequence>MDTRANKPRVTLLHFLVGEAERENKSALLFVEELYPDLSTASRYTTESLITEVKQLSTSVSNLANQLNFTNIPLQDAKNEVKSLQDGLKKIEQLTVKLAEHFCENDKSFKVEEFINTMKTFCEKIEQCRKQLVETVNFIKVWGAWFA</sequence>
<dbReference type="Pfam" id="PF02181">
    <property type="entry name" value="FH2"/>
    <property type="match status" value="1"/>
</dbReference>
<comment type="caution">
    <text evidence="2">The sequence shown here is derived from an EMBL/GenBank/DDBJ whole genome shotgun (WGS) entry which is preliminary data.</text>
</comment>
<dbReference type="Proteomes" id="UP001217089">
    <property type="component" value="Unassembled WGS sequence"/>
</dbReference>
<reference evidence="2 3" key="1">
    <citation type="submission" date="2022-12" db="EMBL/GenBank/DDBJ databases">
        <title>Chromosome-level genome of Tegillarca granosa.</title>
        <authorList>
            <person name="Kim J."/>
        </authorList>
    </citation>
    <scope>NUCLEOTIDE SEQUENCE [LARGE SCALE GENOMIC DNA]</scope>
    <source>
        <strain evidence="2">Teg-2019</strain>
        <tissue evidence="2">Adductor muscle</tissue>
    </source>
</reference>
<dbReference type="PANTHER" id="PTHR46345">
    <property type="entry name" value="INVERTED FORMIN-2"/>
    <property type="match status" value="1"/>
</dbReference>
<protein>
    <recommendedName>
        <fullName evidence="1">FH2 domain-containing protein</fullName>
    </recommendedName>
</protein>
<dbReference type="Gene3D" id="1.20.58.2220">
    <property type="entry name" value="Formin, FH2 domain"/>
    <property type="match status" value="1"/>
</dbReference>
<dbReference type="InterPro" id="IPR015425">
    <property type="entry name" value="FH2_Formin"/>
</dbReference>
<evidence type="ECO:0000313" key="2">
    <source>
        <dbReference type="EMBL" id="KAJ8298505.1"/>
    </source>
</evidence>
<gene>
    <name evidence="2" type="ORF">KUTeg_025036</name>
</gene>
<dbReference type="PANTHER" id="PTHR46345:SF8">
    <property type="entry name" value="FORMIN 3, ISOFORM B"/>
    <property type="match status" value="1"/>
</dbReference>
<name>A0ABQ9E018_TEGGR</name>
<organism evidence="2 3">
    <name type="scientific">Tegillarca granosa</name>
    <name type="common">Malaysian cockle</name>
    <name type="synonym">Anadara granosa</name>
    <dbReference type="NCBI Taxonomy" id="220873"/>
    <lineage>
        <taxon>Eukaryota</taxon>
        <taxon>Metazoa</taxon>
        <taxon>Spiralia</taxon>
        <taxon>Lophotrochozoa</taxon>
        <taxon>Mollusca</taxon>
        <taxon>Bivalvia</taxon>
        <taxon>Autobranchia</taxon>
        <taxon>Pteriomorphia</taxon>
        <taxon>Arcoida</taxon>
        <taxon>Arcoidea</taxon>
        <taxon>Arcidae</taxon>
        <taxon>Tegillarca</taxon>
    </lineage>
</organism>
<proteinExistence type="predicted"/>
<feature type="domain" description="FH2" evidence="1">
    <location>
        <begin position="1"/>
        <end position="147"/>
    </location>
</feature>
<keyword evidence="3" id="KW-1185">Reference proteome</keyword>
<dbReference type="InterPro" id="IPR042201">
    <property type="entry name" value="FH2_Formin_sf"/>
</dbReference>
<evidence type="ECO:0000259" key="1">
    <source>
        <dbReference type="PROSITE" id="PS51444"/>
    </source>
</evidence>
<dbReference type="EMBL" id="JARBDR010000923">
    <property type="protein sequence ID" value="KAJ8298505.1"/>
    <property type="molecule type" value="Genomic_DNA"/>
</dbReference>